<name>A0ABM0GTG5_SACKO</name>
<protein>
    <submittedName>
        <fullName evidence="4">TBC1 domain family member 15-like</fullName>
    </submittedName>
</protein>
<gene>
    <name evidence="4" type="primary">LOC100374734</name>
</gene>
<organism evidence="3 4">
    <name type="scientific">Saccoglossus kowalevskii</name>
    <name type="common">Acorn worm</name>
    <dbReference type="NCBI Taxonomy" id="10224"/>
    <lineage>
        <taxon>Eukaryota</taxon>
        <taxon>Metazoa</taxon>
        <taxon>Hemichordata</taxon>
        <taxon>Enteropneusta</taxon>
        <taxon>Harrimaniidae</taxon>
        <taxon>Saccoglossus</taxon>
    </lineage>
</organism>
<dbReference type="Pfam" id="PF00566">
    <property type="entry name" value="RabGAP-TBC"/>
    <property type="match status" value="1"/>
</dbReference>
<evidence type="ECO:0000259" key="2">
    <source>
        <dbReference type="PROSITE" id="PS50086"/>
    </source>
</evidence>
<dbReference type="SMART" id="SM00164">
    <property type="entry name" value="TBC"/>
    <property type="match status" value="1"/>
</dbReference>
<dbReference type="InterPro" id="IPR000195">
    <property type="entry name" value="Rab-GAP-TBC_dom"/>
</dbReference>
<dbReference type="PROSITE" id="PS50086">
    <property type="entry name" value="TBC_RABGAP"/>
    <property type="match status" value="1"/>
</dbReference>
<sequence>MHAVEINAMLRNVFKVDDNPYTNLQMKQSKMAAVPLTRTCSWDSSFVQVDLENPSEEDEPVTTCSEDPQFSDKPITLETMGKETFQRLFDSDGRLVDEHLFRKTVFRGGICEEVRKDAWKFLFGLYPCSSTARERETLALENHCRYHALKTIWKKNLSSPQYSYCVDKPDYLTDDSQEQDEVFTNEIESLNSITVGGTRKLSEEVKQQKCFADIQGQVYAGRQSIDMNSGCCAIRIIDKDVPRTDRDHPYFLGDKNPHLSVLRDILITFAVFHPDVGYAQGMNDIVSRFLIVFNSEVDAYWCFIKYMENIHTDFVESGMLRKIKLLRQLLQEVDRPLYRHLNRCCTEDLMFAHRWLMLTFKREFPFEDGLKLFEIISSHYLELTSVEAERERDMERAREFERIEGGRILETEISSANNDFTFELFVCAAILIEERKLILKCDDSASVFTTVNGLMCTMDLATIINRAENVFLSYCRKSAQDCFALVELPQSTVPYVAQNHGYL</sequence>
<dbReference type="Gene3D" id="1.10.472.80">
    <property type="entry name" value="Ypt/Rab-GAP domain of gyp1p, domain 3"/>
    <property type="match status" value="1"/>
</dbReference>
<feature type="domain" description="Rab-GAP TBC" evidence="2">
    <location>
        <begin position="109"/>
        <end position="380"/>
    </location>
</feature>
<dbReference type="Gene3D" id="1.10.8.270">
    <property type="entry name" value="putative rabgap domain of human tbc1 domain family member 14 like domains"/>
    <property type="match status" value="1"/>
</dbReference>
<keyword evidence="3" id="KW-1185">Reference proteome</keyword>
<reference evidence="4" key="1">
    <citation type="submission" date="2025-08" db="UniProtKB">
        <authorList>
            <consortium name="RefSeq"/>
        </authorList>
    </citation>
    <scope>IDENTIFICATION</scope>
    <source>
        <tissue evidence="4">Testes</tissue>
    </source>
</reference>
<dbReference type="InterPro" id="IPR035969">
    <property type="entry name" value="Rab-GAP_TBC_sf"/>
</dbReference>
<evidence type="ECO:0000313" key="4">
    <source>
        <dbReference type="RefSeq" id="XP_002737000.2"/>
    </source>
</evidence>
<dbReference type="GeneID" id="100374734"/>
<evidence type="ECO:0000313" key="3">
    <source>
        <dbReference type="Proteomes" id="UP000694865"/>
    </source>
</evidence>
<dbReference type="RefSeq" id="XP_002737000.2">
    <property type="nucleotide sequence ID" value="XM_002736954.2"/>
</dbReference>
<proteinExistence type="predicted"/>
<keyword evidence="1" id="KW-0343">GTPase activation</keyword>
<dbReference type="PANTHER" id="PTHR22957:SF466">
    <property type="entry name" value="SI:DKEY-238D18.4"/>
    <property type="match status" value="1"/>
</dbReference>
<dbReference type="Proteomes" id="UP000694865">
    <property type="component" value="Unplaced"/>
</dbReference>
<evidence type="ECO:0000256" key="1">
    <source>
        <dbReference type="ARBA" id="ARBA00022468"/>
    </source>
</evidence>
<accession>A0ABM0GTG5</accession>
<dbReference type="PANTHER" id="PTHR22957">
    <property type="entry name" value="TBC1 DOMAIN FAMILY MEMBER GTPASE-ACTIVATING PROTEIN"/>
    <property type="match status" value="1"/>
</dbReference>
<dbReference type="SUPFAM" id="SSF47923">
    <property type="entry name" value="Ypt/Rab-GAP domain of gyp1p"/>
    <property type="match status" value="2"/>
</dbReference>